<dbReference type="AlphaFoldDB" id="A0A1X2IWI2"/>
<dbReference type="GO" id="GO:0010181">
    <property type="term" value="F:FMN binding"/>
    <property type="evidence" value="ECO:0007669"/>
    <property type="project" value="InterPro"/>
</dbReference>
<comment type="similarity">
    <text evidence="1">Belongs to the WrbA family.</text>
</comment>
<dbReference type="PANTHER" id="PTHR30546:SF23">
    <property type="entry name" value="FLAVOPROTEIN-LIKE PROTEIN YCP4-RELATED"/>
    <property type="match status" value="1"/>
</dbReference>
<dbReference type="OrthoDB" id="504689at2759"/>
<organism evidence="3 4">
    <name type="scientific">Absidia repens</name>
    <dbReference type="NCBI Taxonomy" id="90262"/>
    <lineage>
        <taxon>Eukaryota</taxon>
        <taxon>Fungi</taxon>
        <taxon>Fungi incertae sedis</taxon>
        <taxon>Mucoromycota</taxon>
        <taxon>Mucoromycotina</taxon>
        <taxon>Mucoromycetes</taxon>
        <taxon>Mucorales</taxon>
        <taxon>Cunninghamellaceae</taxon>
        <taxon>Absidia</taxon>
    </lineage>
</organism>
<evidence type="ECO:0000256" key="1">
    <source>
        <dbReference type="ARBA" id="ARBA00006961"/>
    </source>
</evidence>
<reference evidence="3 4" key="1">
    <citation type="submission" date="2016-07" db="EMBL/GenBank/DDBJ databases">
        <title>Pervasive Adenine N6-methylation of Active Genes in Fungi.</title>
        <authorList>
            <consortium name="DOE Joint Genome Institute"/>
            <person name="Mondo S.J."/>
            <person name="Dannebaum R.O."/>
            <person name="Kuo R.C."/>
            <person name="Labutti K."/>
            <person name="Haridas S."/>
            <person name="Kuo A."/>
            <person name="Salamov A."/>
            <person name="Ahrendt S.R."/>
            <person name="Lipzen A."/>
            <person name="Sullivan W."/>
            <person name="Andreopoulos W.B."/>
            <person name="Clum A."/>
            <person name="Lindquist E."/>
            <person name="Daum C."/>
            <person name="Ramamoorthy G.K."/>
            <person name="Gryganskyi A."/>
            <person name="Culley D."/>
            <person name="Magnuson J.K."/>
            <person name="James T.Y."/>
            <person name="O'Malley M.A."/>
            <person name="Stajich J.E."/>
            <person name="Spatafora J.W."/>
            <person name="Visel A."/>
            <person name="Grigoriev I.V."/>
        </authorList>
    </citation>
    <scope>NUCLEOTIDE SEQUENCE [LARGE SCALE GENOMIC DNA]</scope>
    <source>
        <strain evidence="3 4">NRRL 1336</strain>
    </source>
</reference>
<accession>A0A1X2IWI2</accession>
<dbReference type="PROSITE" id="PS50902">
    <property type="entry name" value="FLAVODOXIN_LIKE"/>
    <property type="match status" value="1"/>
</dbReference>
<dbReference type="PANTHER" id="PTHR30546">
    <property type="entry name" value="FLAVODOXIN-RELATED PROTEIN WRBA-RELATED"/>
    <property type="match status" value="1"/>
</dbReference>
<proteinExistence type="inferred from homology"/>
<comment type="caution">
    <text evidence="3">The sequence shown here is derived from an EMBL/GenBank/DDBJ whole genome shotgun (WGS) entry which is preliminary data.</text>
</comment>
<dbReference type="EMBL" id="MCGE01000003">
    <property type="protein sequence ID" value="ORZ23406.1"/>
    <property type="molecule type" value="Genomic_DNA"/>
</dbReference>
<feature type="domain" description="Flavodoxin-like" evidence="2">
    <location>
        <begin position="7"/>
        <end position="193"/>
    </location>
</feature>
<evidence type="ECO:0000313" key="3">
    <source>
        <dbReference type="EMBL" id="ORZ23406.1"/>
    </source>
</evidence>
<gene>
    <name evidence="3" type="ORF">BCR42DRAFT_367101</name>
</gene>
<protein>
    <submittedName>
        <fullName evidence="3">NAD(P)H:quinone oxidoreductase, type IV</fullName>
    </submittedName>
</protein>
<dbReference type="NCBIfam" id="NF002999">
    <property type="entry name" value="PRK03767.1"/>
    <property type="match status" value="1"/>
</dbReference>
<sequence>MSPAPKVNIIIYTLYHHIYTLALSVQEGLKEAGVDAKILQVPETLSEEILEKMHAPPKPDVPIATLDDLVEADGVLFGFGTRFGQMPAQFKAFLDSTGGLWAKGALAQKFGGIFFSTASNHGGQETTAMTTVTYFAHHGITYVPLGFANPHLFNVEEVVGGSAWGSGTIANGDGSRQVSDKEKEIGVTQGKNFGTIVKTFVAGKAE</sequence>
<evidence type="ECO:0000259" key="2">
    <source>
        <dbReference type="PROSITE" id="PS50902"/>
    </source>
</evidence>
<dbReference type="Gene3D" id="3.40.50.360">
    <property type="match status" value="1"/>
</dbReference>
<dbReference type="SUPFAM" id="SSF52218">
    <property type="entry name" value="Flavoproteins"/>
    <property type="match status" value="1"/>
</dbReference>
<dbReference type="InterPro" id="IPR029039">
    <property type="entry name" value="Flavoprotein-like_sf"/>
</dbReference>
<keyword evidence="4" id="KW-1185">Reference proteome</keyword>
<dbReference type="InterPro" id="IPR008254">
    <property type="entry name" value="Flavodoxin/NO_synth"/>
</dbReference>
<dbReference type="InterPro" id="IPR010089">
    <property type="entry name" value="Flavoprotein_WrbA-like"/>
</dbReference>
<dbReference type="GO" id="GO:0003955">
    <property type="term" value="F:NAD(P)H dehydrogenase (quinone) activity"/>
    <property type="evidence" value="ECO:0007669"/>
    <property type="project" value="InterPro"/>
</dbReference>
<evidence type="ECO:0000313" key="4">
    <source>
        <dbReference type="Proteomes" id="UP000193560"/>
    </source>
</evidence>
<dbReference type="FunFam" id="3.40.50.360:FF:000001">
    <property type="entry name" value="NAD(P)H dehydrogenase (Quinone) FQR1-like"/>
    <property type="match status" value="1"/>
</dbReference>
<dbReference type="InterPro" id="IPR005025">
    <property type="entry name" value="FMN_Rdtase-like_dom"/>
</dbReference>
<dbReference type="NCBIfam" id="TIGR01755">
    <property type="entry name" value="flav_wrbA"/>
    <property type="match status" value="1"/>
</dbReference>
<dbReference type="GO" id="GO:0016020">
    <property type="term" value="C:membrane"/>
    <property type="evidence" value="ECO:0007669"/>
    <property type="project" value="TreeGrafter"/>
</dbReference>
<dbReference type="STRING" id="90262.A0A1X2IWI2"/>
<dbReference type="Proteomes" id="UP000193560">
    <property type="component" value="Unassembled WGS sequence"/>
</dbReference>
<name>A0A1X2IWI2_9FUNG</name>
<dbReference type="Pfam" id="PF03358">
    <property type="entry name" value="FMN_red"/>
    <property type="match status" value="1"/>
</dbReference>